<reference evidence="1" key="1">
    <citation type="journal article" date="2013" name="Genetics">
        <title>The draft genome and transcriptome of Panagrellus redivivus are shaped by the harsh demands of a free-living lifestyle.</title>
        <authorList>
            <person name="Srinivasan J."/>
            <person name="Dillman A.R."/>
            <person name="Macchietto M.G."/>
            <person name="Heikkinen L."/>
            <person name="Lakso M."/>
            <person name="Fracchia K.M."/>
            <person name="Antoshechkin I."/>
            <person name="Mortazavi A."/>
            <person name="Wong G."/>
            <person name="Sternberg P.W."/>
        </authorList>
    </citation>
    <scope>NUCLEOTIDE SEQUENCE [LARGE SCALE GENOMIC DNA]</scope>
    <source>
        <strain evidence="1">MT8872</strain>
    </source>
</reference>
<name>A0A7E4VUM1_PANRE</name>
<accession>A0A7E4VUM1</accession>
<dbReference type="WBParaSite" id="Pan_g3462.t1">
    <property type="protein sequence ID" value="Pan_g3462.t1"/>
    <property type="gene ID" value="Pan_g3462"/>
</dbReference>
<dbReference type="Proteomes" id="UP000492821">
    <property type="component" value="Unassembled WGS sequence"/>
</dbReference>
<reference evidence="2" key="2">
    <citation type="submission" date="2020-10" db="UniProtKB">
        <authorList>
            <consortium name="WormBaseParasite"/>
        </authorList>
    </citation>
    <scope>IDENTIFICATION</scope>
</reference>
<sequence>MALRSSSSGTQLSIEPHVLASLRAEEQANRVHTDALGRLNSLRRDIGEAQLERTPGCELLSDGVFEIVEKNAELHILSTPATRLYYYYEHVSRSWLFLERDNQTGSSTLYSCHRANRESPPKVQTLVQ</sequence>
<keyword evidence="1" id="KW-1185">Reference proteome</keyword>
<evidence type="ECO:0000313" key="2">
    <source>
        <dbReference type="WBParaSite" id="Pan_g3462.t1"/>
    </source>
</evidence>
<protein>
    <submittedName>
        <fullName evidence="2">Glia maturation factor gamma</fullName>
    </submittedName>
</protein>
<proteinExistence type="predicted"/>
<dbReference type="AlphaFoldDB" id="A0A7E4VUM1"/>
<organism evidence="1 2">
    <name type="scientific">Panagrellus redivivus</name>
    <name type="common">Microworm</name>
    <dbReference type="NCBI Taxonomy" id="6233"/>
    <lineage>
        <taxon>Eukaryota</taxon>
        <taxon>Metazoa</taxon>
        <taxon>Ecdysozoa</taxon>
        <taxon>Nematoda</taxon>
        <taxon>Chromadorea</taxon>
        <taxon>Rhabditida</taxon>
        <taxon>Tylenchina</taxon>
        <taxon>Panagrolaimomorpha</taxon>
        <taxon>Panagrolaimoidea</taxon>
        <taxon>Panagrolaimidae</taxon>
        <taxon>Panagrellus</taxon>
    </lineage>
</organism>
<evidence type="ECO:0000313" key="1">
    <source>
        <dbReference type="Proteomes" id="UP000492821"/>
    </source>
</evidence>